<dbReference type="SUPFAM" id="SSF54637">
    <property type="entry name" value="Thioesterase/thiol ester dehydrase-isomerase"/>
    <property type="match status" value="1"/>
</dbReference>
<dbReference type="Pfam" id="PF22622">
    <property type="entry name" value="MFE-2_hydrat-2_N"/>
    <property type="match status" value="1"/>
</dbReference>
<organism evidence="5 6">
    <name type="scientific">Stichopus japonicus</name>
    <name type="common">Sea cucumber</name>
    <dbReference type="NCBI Taxonomy" id="307972"/>
    <lineage>
        <taxon>Eukaryota</taxon>
        <taxon>Metazoa</taxon>
        <taxon>Echinodermata</taxon>
        <taxon>Eleutherozoa</taxon>
        <taxon>Echinozoa</taxon>
        <taxon>Holothuroidea</taxon>
        <taxon>Aspidochirotacea</taxon>
        <taxon>Aspidochirotida</taxon>
        <taxon>Stichopodidae</taxon>
        <taxon>Apostichopus</taxon>
    </lineage>
</organism>
<sequence length="296" mass="31918">MSNTLALEGRKYNIFCNTIAPVAISRMTEDIFPDEIKPLLKPVNVAPLVAYLCHEDCEETGGLFEVGAGWVGKLRWQRANGAVCLKSDQGITPESAQSAPPPSGPPVTSDNPSDAVGHVLPTNNFEYTSRDVMLYNLGVGVSTQQSDYLKFLFELNQDFCVLPTFGVIPAFSALQSLLSGDVPGMNSINPARILHGEQFLEVVKPIPTSGTLRNEAVVTDVLDKKSGAVILMDINSYDENNDLILHNQFSTFAVGSGGFGGKRSSDKAVVTVKPPDRAPTPVCQRRRASIRLPSIG</sequence>
<dbReference type="InterPro" id="IPR054357">
    <property type="entry name" value="MFE-2_N"/>
</dbReference>
<dbReference type="AlphaFoldDB" id="A0A2G8L2T3"/>
<feature type="domain" description="Peroxisomal multifunctional enzyme type 2-like N-terminal" evidence="4">
    <location>
        <begin position="125"/>
        <end position="255"/>
    </location>
</feature>
<dbReference type="PANTHER" id="PTHR45024">
    <property type="entry name" value="DEHYDROGENASES, SHORT CHAIN"/>
    <property type="match status" value="1"/>
</dbReference>
<accession>A0A2G8L2T3</accession>
<comment type="similarity">
    <text evidence="1">Belongs to the short-chain dehydrogenases/reductases (SDR) family.</text>
</comment>
<evidence type="ECO:0000259" key="4">
    <source>
        <dbReference type="Pfam" id="PF22622"/>
    </source>
</evidence>
<dbReference type="Proteomes" id="UP000230750">
    <property type="component" value="Unassembled WGS sequence"/>
</dbReference>
<dbReference type="InterPro" id="IPR029069">
    <property type="entry name" value="HotDog_dom_sf"/>
</dbReference>
<reference evidence="5 6" key="1">
    <citation type="journal article" date="2017" name="PLoS Biol.">
        <title>The sea cucumber genome provides insights into morphological evolution and visceral regeneration.</title>
        <authorList>
            <person name="Zhang X."/>
            <person name="Sun L."/>
            <person name="Yuan J."/>
            <person name="Sun Y."/>
            <person name="Gao Y."/>
            <person name="Zhang L."/>
            <person name="Li S."/>
            <person name="Dai H."/>
            <person name="Hamel J.F."/>
            <person name="Liu C."/>
            <person name="Yu Y."/>
            <person name="Liu S."/>
            <person name="Lin W."/>
            <person name="Guo K."/>
            <person name="Jin S."/>
            <person name="Xu P."/>
            <person name="Storey K.B."/>
            <person name="Huan P."/>
            <person name="Zhang T."/>
            <person name="Zhou Y."/>
            <person name="Zhang J."/>
            <person name="Lin C."/>
            <person name="Li X."/>
            <person name="Xing L."/>
            <person name="Huo D."/>
            <person name="Sun M."/>
            <person name="Wang L."/>
            <person name="Mercier A."/>
            <person name="Li F."/>
            <person name="Yang H."/>
            <person name="Xiang J."/>
        </authorList>
    </citation>
    <scope>NUCLEOTIDE SEQUENCE [LARGE SCALE GENOMIC DNA]</scope>
    <source>
        <strain evidence="5">Shaxun</strain>
        <tissue evidence="5">Muscle</tissue>
    </source>
</reference>
<comment type="caution">
    <text evidence="5">The sequence shown here is derived from an EMBL/GenBank/DDBJ whole genome shotgun (WGS) entry which is preliminary data.</text>
</comment>
<dbReference type="SUPFAM" id="SSF51735">
    <property type="entry name" value="NAD(P)-binding Rossmann-fold domains"/>
    <property type="match status" value="1"/>
</dbReference>
<evidence type="ECO:0000313" key="6">
    <source>
        <dbReference type="Proteomes" id="UP000230750"/>
    </source>
</evidence>
<dbReference type="Gene3D" id="3.10.129.10">
    <property type="entry name" value="Hotdog Thioesterase"/>
    <property type="match status" value="1"/>
</dbReference>
<dbReference type="InterPro" id="IPR051687">
    <property type="entry name" value="Peroxisomal_Beta-Oxidation"/>
</dbReference>
<evidence type="ECO:0000256" key="1">
    <source>
        <dbReference type="ARBA" id="ARBA00006484"/>
    </source>
</evidence>
<evidence type="ECO:0000256" key="2">
    <source>
        <dbReference type="ARBA" id="ARBA00023002"/>
    </source>
</evidence>
<dbReference type="STRING" id="307972.A0A2G8L2T3"/>
<dbReference type="EMBL" id="MRZV01000248">
    <property type="protein sequence ID" value="PIK54450.1"/>
    <property type="molecule type" value="Genomic_DNA"/>
</dbReference>
<dbReference type="GO" id="GO:0016491">
    <property type="term" value="F:oxidoreductase activity"/>
    <property type="evidence" value="ECO:0007669"/>
    <property type="project" value="UniProtKB-KW"/>
</dbReference>
<dbReference type="OrthoDB" id="3592703at2759"/>
<name>A0A2G8L2T3_STIJA</name>
<protein>
    <submittedName>
        <fullName evidence="5">Putative peroxisomal multifunctional enzyme type 2-like</fullName>
    </submittedName>
</protein>
<proteinExistence type="inferred from homology"/>
<dbReference type="PANTHER" id="PTHR45024:SF2">
    <property type="entry name" value="SCP2 DOMAIN-CONTAINING PROTEIN"/>
    <property type="match status" value="1"/>
</dbReference>
<feature type="region of interest" description="Disordered" evidence="3">
    <location>
        <begin position="91"/>
        <end position="115"/>
    </location>
</feature>
<dbReference type="InterPro" id="IPR036291">
    <property type="entry name" value="NAD(P)-bd_dom_sf"/>
</dbReference>
<keyword evidence="6" id="KW-1185">Reference proteome</keyword>
<evidence type="ECO:0000256" key="3">
    <source>
        <dbReference type="SAM" id="MobiDB-lite"/>
    </source>
</evidence>
<gene>
    <name evidence="5" type="ORF">BSL78_08663</name>
</gene>
<keyword evidence="2" id="KW-0560">Oxidoreductase</keyword>
<evidence type="ECO:0000313" key="5">
    <source>
        <dbReference type="EMBL" id="PIK54450.1"/>
    </source>
</evidence>
<dbReference type="Gene3D" id="3.40.50.720">
    <property type="entry name" value="NAD(P)-binding Rossmann-like Domain"/>
    <property type="match status" value="2"/>
</dbReference>